<feature type="transmembrane region" description="Helical" evidence="20">
    <location>
        <begin position="437"/>
        <end position="461"/>
    </location>
</feature>
<accession>A0A0F4ZAK7</accession>
<feature type="transmembrane region" description="Helical" evidence="20">
    <location>
        <begin position="340"/>
        <end position="360"/>
    </location>
</feature>
<keyword evidence="20" id="KW-0812">Transmembrane</keyword>
<comment type="catalytic activity">
    <reaction evidence="13">
        <text>L-alanyl-L-lysine(out) = L-alanyl-L-lysine(in)</text>
        <dbReference type="Rhea" id="RHEA:79415"/>
        <dbReference type="ChEBI" id="CHEBI:192470"/>
    </reaction>
</comment>
<comment type="catalytic activity">
    <reaction evidence="5">
        <text>L-alpha-aminoacyl-L-histidine(out) = L-alpha-aminoacyl-L-histidine(in)</text>
        <dbReference type="Rhea" id="RHEA:79375"/>
        <dbReference type="ChEBI" id="CHEBI:229967"/>
    </reaction>
</comment>
<evidence type="ECO:0000259" key="21">
    <source>
        <dbReference type="PROSITE" id="PS50850"/>
    </source>
</evidence>
<dbReference type="InterPro" id="IPR036259">
    <property type="entry name" value="MFS_trans_sf"/>
</dbReference>
<proteinExistence type="predicted"/>
<evidence type="ECO:0000256" key="15">
    <source>
        <dbReference type="ARBA" id="ARBA00044985"/>
    </source>
</evidence>
<evidence type="ECO:0000256" key="5">
    <source>
        <dbReference type="ARBA" id="ARBA00044884"/>
    </source>
</evidence>
<comment type="catalytic activity">
    <reaction evidence="8">
        <text>L-aspartyl-L-lysine(out) = L-aspartyl-L-lysine(in)</text>
        <dbReference type="Rhea" id="RHEA:79411"/>
        <dbReference type="ChEBI" id="CHEBI:229953"/>
    </reaction>
</comment>
<comment type="catalytic activity">
    <reaction evidence="11">
        <text>L-arginyl-glycine(out) = L-arginyl-glycine(in)</text>
        <dbReference type="Rhea" id="RHEA:79391"/>
        <dbReference type="ChEBI" id="CHEBI:229955"/>
    </reaction>
</comment>
<evidence type="ECO:0000256" key="8">
    <source>
        <dbReference type="ARBA" id="ARBA00044898"/>
    </source>
</evidence>
<feature type="region of interest" description="Disordered" evidence="19">
    <location>
        <begin position="1"/>
        <end position="25"/>
    </location>
</feature>
<evidence type="ECO:0000256" key="10">
    <source>
        <dbReference type="ARBA" id="ARBA00044900"/>
    </source>
</evidence>
<evidence type="ECO:0000256" key="1">
    <source>
        <dbReference type="ARBA" id="ARBA00004141"/>
    </source>
</evidence>
<evidence type="ECO:0000256" key="18">
    <source>
        <dbReference type="ARBA" id="ARBA00046376"/>
    </source>
</evidence>
<evidence type="ECO:0000256" key="2">
    <source>
        <dbReference type="ARBA" id="ARBA00044876"/>
    </source>
</evidence>
<evidence type="ECO:0000256" key="6">
    <source>
        <dbReference type="ARBA" id="ARBA00044891"/>
    </source>
</evidence>
<comment type="catalytic activity">
    <reaction evidence="12">
        <text>L-histidyl-L-alpha-amino acid(out) = L-histidyl-L-alpha-amino acid(in)</text>
        <dbReference type="Rhea" id="RHEA:79379"/>
        <dbReference type="ChEBI" id="CHEBI:229964"/>
    </reaction>
</comment>
<dbReference type="AlphaFoldDB" id="A0A0F4ZAK7"/>
<feature type="transmembrane region" description="Helical" evidence="20">
    <location>
        <begin position="314"/>
        <end position="334"/>
    </location>
</feature>
<comment type="catalytic activity">
    <reaction evidence="10">
        <text>L-lysyl-L-lysine(out) = L-lysyl-L-lysine(in)</text>
        <dbReference type="Rhea" id="RHEA:79403"/>
        <dbReference type="ChEBI" id="CHEBI:229956"/>
    </reaction>
</comment>
<reference evidence="22 23" key="1">
    <citation type="submission" date="2015-03" db="EMBL/GenBank/DDBJ databases">
        <authorList>
            <person name="Radwan O."/>
            <person name="Al-Naeli F.A."/>
            <person name="Rendon G.A."/>
            <person name="Fields C."/>
        </authorList>
    </citation>
    <scope>NUCLEOTIDE SEQUENCE [LARGE SCALE GENOMIC DNA]</scope>
    <source>
        <strain evidence="22">CR-DP1</strain>
    </source>
</reference>
<dbReference type="Pfam" id="PF07690">
    <property type="entry name" value="MFS_1"/>
    <property type="match status" value="1"/>
</dbReference>
<feature type="domain" description="Major facilitator superfamily (MFS) profile" evidence="21">
    <location>
        <begin position="56"/>
        <end position="462"/>
    </location>
</feature>
<evidence type="ECO:0000256" key="7">
    <source>
        <dbReference type="ARBA" id="ARBA00044893"/>
    </source>
</evidence>
<evidence type="ECO:0000256" key="12">
    <source>
        <dbReference type="ARBA" id="ARBA00044912"/>
    </source>
</evidence>
<dbReference type="Proteomes" id="UP000033483">
    <property type="component" value="Unassembled WGS sequence"/>
</dbReference>
<gene>
    <name evidence="22" type="ORF">TD95_003277</name>
</gene>
<comment type="catalytic activity">
    <reaction evidence="2">
        <text>L-lysyl-L-alanine(out) = L-lysyl-L-alanine(in)</text>
        <dbReference type="Rhea" id="RHEA:79399"/>
        <dbReference type="ChEBI" id="CHEBI:229954"/>
    </reaction>
</comment>
<comment type="catalytic activity">
    <reaction evidence="6">
        <text>L-lysyl-L-alpha-amino acid(out) = L-lysyl-L-alpha-amino acid(in)</text>
        <dbReference type="Rhea" id="RHEA:79387"/>
        <dbReference type="ChEBI" id="CHEBI:229965"/>
    </reaction>
</comment>
<feature type="transmembrane region" description="Helical" evidence="20">
    <location>
        <begin position="367"/>
        <end position="386"/>
    </location>
</feature>
<feature type="transmembrane region" description="Helical" evidence="20">
    <location>
        <begin position="274"/>
        <end position="293"/>
    </location>
</feature>
<dbReference type="SUPFAM" id="SSF103473">
    <property type="entry name" value="MFS general substrate transporter"/>
    <property type="match status" value="1"/>
</dbReference>
<comment type="subunit">
    <text evidence="18">Homodimer. Interacts with lysosomal protein GLMP (via lumenal domain); the interaction starts while both proteins are still in the endoplasmic reticulum and is required for stabilization of MFSD1 in lysosomes but has no direct effect on its targeting to lysosomes or transporter activity.</text>
</comment>
<sequence>MSAAFRDLIRQPDHEQSAGSGSDKEAIAVDNVAHSNSSRPASAMSENVPMKMKFAAILLITLVGFGSHWSSGLTSAMKKTLKKELHISNTKYSALEASDDFIKTALMLLTGIVTDRMGGASAMLWGNALYTIGAILVAAAAQARSYKFMVGAVVIQSLGDTATQVAQYKVFSSWFPPSHGFAATLGFELGIGKIGGFVGKATANPISKNTKNFAWVYWVAVFINIFTNIATALFYWFSKWCEKRYTGVRDPATGEKLTEKNKKWEVSKVLQLPWPFWAVIFFSMFQTSTAIVFSQNSTELAQQRFKISAVKAGWYSAMSQYLGFFFVPLLGIFIDLAGRRLLIMLVCGTGMVLAMCLAAWGPTVSGTAAAFGIYAVASSLGPTVIIDSIRTSMWYQEVFGSAYAVKITVNNSMNILVRIITGVIQDHTPNDSYDRVVIAYVFLASLSLVVAIVLNVVGWVTPTLGRLEWSRKTRLLKGDLINQLQASFESPSNMKKNKRISKFLMVGLGFLVMGAWAAYFWGVAEGKND</sequence>
<dbReference type="OrthoDB" id="424834at2759"/>
<dbReference type="InterPro" id="IPR011701">
    <property type="entry name" value="MFS"/>
</dbReference>
<dbReference type="Gene3D" id="1.20.1250.20">
    <property type="entry name" value="MFS general substrate transporter like domains"/>
    <property type="match status" value="2"/>
</dbReference>
<feature type="transmembrane region" description="Helical" evidence="20">
    <location>
        <begin position="122"/>
        <end position="141"/>
    </location>
</feature>
<protein>
    <recommendedName>
        <fullName evidence="15">Lysosomal dipeptide transporter MFSD1</fullName>
    </recommendedName>
    <alternativeName>
        <fullName evidence="16">Major facilitator superfamily domain-containing protein 1</fullName>
    </alternativeName>
</protein>
<dbReference type="InterPro" id="IPR020846">
    <property type="entry name" value="MFS_dom"/>
</dbReference>
<evidence type="ECO:0000313" key="22">
    <source>
        <dbReference type="EMBL" id="KKA26873.1"/>
    </source>
</evidence>
<comment type="function">
    <text evidence="17">Lysosomal dipeptide uniporter that selectively exports lysine, arginine or histidine-containing dipeptides with a net positive charge from the lysosome lumen into the cytosol. Could play a role in a specific type of protein O-glycosylation indirectly regulating macrophages migration and tissue invasion. Also essential for liver homeostasis.</text>
</comment>
<feature type="transmembrane region" description="Helical" evidence="20">
    <location>
        <begin position="215"/>
        <end position="237"/>
    </location>
</feature>
<comment type="subcellular location">
    <subcellularLocation>
        <location evidence="1">Membrane</location>
        <topology evidence="1">Multi-pass membrane protein</topology>
    </subcellularLocation>
</comment>
<evidence type="ECO:0000313" key="23">
    <source>
        <dbReference type="Proteomes" id="UP000033483"/>
    </source>
</evidence>
<evidence type="ECO:0000256" key="4">
    <source>
        <dbReference type="ARBA" id="ARBA00044881"/>
    </source>
</evidence>
<dbReference type="GO" id="GO:0022857">
    <property type="term" value="F:transmembrane transporter activity"/>
    <property type="evidence" value="ECO:0007669"/>
    <property type="project" value="InterPro"/>
</dbReference>
<evidence type="ECO:0000256" key="11">
    <source>
        <dbReference type="ARBA" id="ARBA00044903"/>
    </source>
</evidence>
<evidence type="ECO:0000256" key="20">
    <source>
        <dbReference type="SAM" id="Phobius"/>
    </source>
</evidence>
<comment type="catalytic activity">
    <reaction evidence="14">
        <text>L-lysyl-glycine(out) = L-lysyl-glycine(in)</text>
        <dbReference type="Rhea" id="RHEA:79407"/>
        <dbReference type="ChEBI" id="CHEBI:191202"/>
    </reaction>
</comment>
<evidence type="ECO:0000256" key="3">
    <source>
        <dbReference type="ARBA" id="ARBA00044878"/>
    </source>
</evidence>
<comment type="catalytic activity">
    <reaction evidence="7">
        <text>L-alpha-aminoacyl-L-lysine(out) = L-alpha-aminoacyl-L-lysine(in)</text>
        <dbReference type="Rhea" id="RHEA:79383"/>
        <dbReference type="ChEBI" id="CHEBI:229966"/>
    </reaction>
</comment>
<evidence type="ECO:0000256" key="14">
    <source>
        <dbReference type="ARBA" id="ARBA00044924"/>
    </source>
</evidence>
<comment type="caution">
    <text evidence="22">The sequence shown here is derived from an EMBL/GenBank/DDBJ whole genome shotgun (WGS) entry which is preliminary data.</text>
</comment>
<keyword evidence="20" id="KW-0472">Membrane</keyword>
<dbReference type="PANTHER" id="PTHR23512">
    <property type="entry name" value="MAJOR FACILITATOR SUPERFAMILY DOMAIN-CONTAINING PROTEIN 1"/>
    <property type="match status" value="1"/>
</dbReference>
<evidence type="ECO:0000256" key="13">
    <source>
        <dbReference type="ARBA" id="ARBA00044919"/>
    </source>
</evidence>
<comment type="catalytic activity">
    <reaction evidence="9">
        <text>L-arginyl-L-alpha-amino acid(out) = L-arginyl-L-alpha-amino acid(in)</text>
        <dbReference type="Rhea" id="RHEA:79371"/>
        <dbReference type="ChEBI" id="CHEBI:84315"/>
    </reaction>
</comment>
<comment type="catalytic activity">
    <reaction evidence="4">
        <text>L-alpha-aminoacyl-L-arginine(out) = L-alpha-aminoacyl-L-arginine(in)</text>
        <dbReference type="Rhea" id="RHEA:79367"/>
        <dbReference type="ChEBI" id="CHEBI:229968"/>
    </reaction>
</comment>
<organism evidence="22 23">
    <name type="scientific">Thielaviopsis punctulata</name>
    <dbReference type="NCBI Taxonomy" id="72032"/>
    <lineage>
        <taxon>Eukaryota</taxon>
        <taxon>Fungi</taxon>
        <taxon>Dikarya</taxon>
        <taxon>Ascomycota</taxon>
        <taxon>Pezizomycotina</taxon>
        <taxon>Sordariomycetes</taxon>
        <taxon>Hypocreomycetidae</taxon>
        <taxon>Microascales</taxon>
        <taxon>Ceratocystidaceae</taxon>
        <taxon>Thielaviopsis</taxon>
    </lineage>
</organism>
<feature type="transmembrane region" description="Helical" evidence="20">
    <location>
        <begin position="54"/>
        <end position="71"/>
    </location>
</feature>
<dbReference type="EMBL" id="LAEV01001949">
    <property type="protein sequence ID" value="KKA26873.1"/>
    <property type="molecule type" value="Genomic_DNA"/>
</dbReference>
<feature type="transmembrane region" description="Helical" evidence="20">
    <location>
        <begin position="503"/>
        <end position="524"/>
    </location>
</feature>
<dbReference type="PANTHER" id="PTHR23512:SF12">
    <property type="entry name" value="TRANSPORTER, PUTATIVE (AFU_ORTHOLOGUE AFUA_4G00260)-RELATED"/>
    <property type="match status" value="1"/>
</dbReference>
<evidence type="ECO:0000256" key="19">
    <source>
        <dbReference type="SAM" id="MobiDB-lite"/>
    </source>
</evidence>
<comment type="catalytic activity">
    <reaction evidence="3">
        <text>L-histidyl-glycine(out) = L-histidyl-glycine(in)</text>
        <dbReference type="Rhea" id="RHEA:79395"/>
        <dbReference type="ChEBI" id="CHEBI:229957"/>
    </reaction>
</comment>
<evidence type="ECO:0000256" key="9">
    <source>
        <dbReference type="ARBA" id="ARBA00044899"/>
    </source>
</evidence>
<keyword evidence="23" id="KW-1185">Reference proteome</keyword>
<evidence type="ECO:0000256" key="16">
    <source>
        <dbReference type="ARBA" id="ARBA00045018"/>
    </source>
</evidence>
<evidence type="ECO:0000256" key="17">
    <source>
        <dbReference type="ARBA" id="ARBA00045709"/>
    </source>
</evidence>
<feature type="compositionally biased region" description="Basic and acidic residues" evidence="19">
    <location>
        <begin position="7"/>
        <end position="25"/>
    </location>
</feature>
<dbReference type="GO" id="GO:0016020">
    <property type="term" value="C:membrane"/>
    <property type="evidence" value="ECO:0007669"/>
    <property type="project" value="UniProtKB-SubCell"/>
</dbReference>
<keyword evidence="20" id="KW-1133">Transmembrane helix</keyword>
<name>A0A0F4ZAK7_9PEZI</name>
<dbReference type="InterPro" id="IPR052187">
    <property type="entry name" value="MFSD1"/>
</dbReference>
<dbReference type="PROSITE" id="PS50850">
    <property type="entry name" value="MFS"/>
    <property type="match status" value="1"/>
</dbReference>